<evidence type="ECO:0000313" key="2">
    <source>
        <dbReference type="Proteomes" id="UP000184440"/>
    </source>
</evidence>
<evidence type="ECO:0000313" key="1">
    <source>
        <dbReference type="EMBL" id="SHN44642.1"/>
    </source>
</evidence>
<dbReference type="Proteomes" id="UP000184440">
    <property type="component" value="Unassembled WGS sequence"/>
</dbReference>
<organism evidence="1 2">
    <name type="scientific">Cryptosporangium aurantiacum</name>
    <dbReference type="NCBI Taxonomy" id="134849"/>
    <lineage>
        <taxon>Bacteria</taxon>
        <taxon>Bacillati</taxon>
        <taxon>Actinomycetota</taxon>
        <taxon>Actinomycetes</taxon>
        <taxon>Cryptosporangiales</taxon>
        <taxon>Cryptosporangiaceae</taxon>
        <taxon>Cryptosporangium</taxon>
    </lineage>
</organism>
<reference evidence="1 2" key="1">
    <citation type="submission" date="2016-11" db="EMBL/GenBank/DDBJ databases">
        <authorList>
            <person name="Jaros S."/>
            <person name="Januszkiewicz K."/>
            <person name="Wedrychowicz H."/>
        </authorList>
    </citation>
    <scope>NUCLEOTIDE SEQUENCE [LARGE SCALE GENOMIC DNA]</scope>
    <source>
        <strain evidence="1 2">DSM 46144</strain>
    </source>
</reference>
<protein>
    <submittedName>
        <fullName evidence="1">Uncharacterized protein</fullName>
    </submittedName>
</protein>
<keyword evidence="2" id="KW-1185">Reference proteome</keyword>
<sequence>MGQWDASVKLVYAAEPTTNFAIDDIKSGDPFDIRADIEVGSGLRSFGGNYTLYLTVRNRTTGLSVGPTLSKAGTVAGVTGTVPYTYTEVERISAWTAADGDALDVLAVLRFTAGGNNDYSQVSSPAFIAVT</sequence>
<name>A0A1M7REN5_9ACTN</name>
<gene>
    <name evidence="1" type="ORF">SAMN05443668_110298</name>
</gene>
<accession>A0A1M7REN5</accession>
<proteinExistence type="predicted"/>
<dbReference type="AlphaFoldDB" id="A0A1M7REN5"/>
<dbReference type="EMBL" id="FRCS01000010">
    <property type="protein sequence ID" value="SHN44642.1"/>
    <property type="molecule type" value="Genomic_DNA"/>
</dbReference>